<sequence length="646" mass="71376">MSDNRTVEFIQYHRPDLKSGDYTIQIQHQVDLGFGDTDTFSETKVLSVRGERFKIASEEIVAYFPPDGSFGDFSNCLPHVVISKSTLPWERTAGTETSGTPWLAILLIDSSEFSQVKTDTMPIGNLGFPLESGDKAADSCQTLSLPKKILDSIIPLESEMNRLTHVRLVETSDKATATEEGPGEFAVVVGNRIGKPGSVSTAYLVSLEGYYDPLMNSRYTPDSTGSVTLVLLSKWSFSAESEQFTFKQLVSNLKRVPSTLRLPDLPGLSAIAQNMIKSGYLPLPHRLRQGDKTVSWYRGPLVPYSVPITTSFPASSSDELTSYDSNNGVFNLSYSAAWELGRLLGLQSRSFSMALYRWKLSQKRQDILAAEKQLISQLFGDSSLAAPDTANGSDWQDIINDWLGKLSLLIGVPFFYLVPDERMLPLESIRFFELDTNWVDSLIDGAFSIGRSTAGDLTNDQKTATSIRQAAIQTSLAIRKSSSDANPTPQAPQKIAGVILRSSAVSGWPNLEIRGYATPQKDANNLATDQLKCLRMDHLSKDVILCLFAGELRQIDIQLPSEGVHFGLDFNQTFSKELRDPNGDLETNLILNNIPFRDYSGVLNVDLLANEIIQKLNVSADHFTSAQFAMQMVEGVDKISFLKTQE</sequence>
<reference evidence="1" key="1">
    <citation type="submission" date="2013-04" db="EMBL/GenBank/DDBJ databases">
        <authorList>
            <person name="Harkins D.M."/>
            <person name="Durkin A.S."/>
            <person name="Selengut J.D."/>
            <person name="Sanka R."/>
            <person name="DePew J."/>
            <person name="Purushe J."/>
            <person name="Ahmed A."/>
            <person name="van der Linden H."/>
            <person name="Goris M.G.A."/>
            <person name="Hartskeerl R.A."/>
            <person name="Vinetz J.M."/>
            <person name="Sutton G.G."/>
            <person name="Nelson W.C."/>
            <person name="Fouts D.E."/>
        </authorList>
    </citation>
    <scope>NUCLEOTIDE SEQUENCE [LARGE SCALE GENOMIC DNA]</scope>
    <source>
        <strain evidence="1">BUT 6</strain>
    </source>
</reference>
<evidence type="ECO:0000313" key="2">
    <source>
        <dbReference type="Proteomes" id="UP000014540"/>
    </source>
</evidence>
<dbReference type="STRING" id="1193011.LEP1GSC058_0063"/>
<protein>
    <submittedName>
        <fullName evidence="1">Uncharacterized protein</fullName>
    </submittedName>
</protein>
<evidence type="ECO:0000313" key="1">
    <source>
        <dbReference type="EMBL" id="EPG75185.1"/>
    </source>
</evidence>
<dbReference type="AlphaFoldDB" id="S3VFB9"/>
<organism evidence="1 2">
    <name type="scientific">Leptospira fainei serovar Hurstbridge str. BUT 6</name>
    <dbReference type="NCBI Taxonomy" id="1193011"/>
    <lineage>
        <taxon>Bacteria</taxon>
        <taxon>Pseudomonadati</taxon>
        <taxon>Spirochaetota</taxon>
        <taxon>Spirochaetia</taxon>
        <taxon>Leptospirales</taxon>
        <taxon>Leptospiraceae</taxon>
        <taxon>Leptospira</taxon>
    </lineage>
</organism>
<dbReference type="RefSeq" id="WP_016548894.1">
    <property type="nucleotide sequence ID" value="NZ_AKWZ02000004.1"/>
</dbReference>
<name>S3VFB9_9LEPT</name>
<gene>
    <name evidence="1" type="ORF">LEP1GSC058_0063</name>
</gene>
<keyword evidence="2" id="KW-1185">Reference proteome</keyword>
<dbReference type="OrthoDB" id="4846903at2"/>
<accession>S3VFB9</accession>
<dbReference type="EMBL" id="AKWZ02000004">
    <property type="protein sequence ID" value="EPG75185.1"/>
    <property type="molecule type" value="Genomic_DNA"/>
</dbReference>
<proteinExistence type="predicted"/>
<dbReference type="Proteomes" id="UP000014540">
    <property type="component" value="Unassembled WGS sequence"/>
</dbReference>
<comment type="caution">
    <text evidence="1">The sequence shown here is derived from an EMBL/GenBank/DDBJ whole genome shotgun (WGS) entry which is preliminary data.</text>
</comment>